<feature type="domain" description="Doubled CXXCH motif" evidence="2">
    <location>
        <begin position="194"/>
        <end position="227"/>
    </location>
</feature>
<dbReference type="PANTHER" id="PTHR35038">
    <property type="entry name" value="DISSIMILATORY SULFITE REDUCTASE SIRA"/>
    <property type="match status" value="1"/>
</dbReference>
<proteinExistence type="predicted"/>
<dbReference type="InterPro" id="IPR051829">
    <property type="entry name" value="Multiheme_Cytochr_ET"/>
</dbReference>
<protein>
    <recommendedName>
        <fullName evidence="2">Doubled CXXCH motif domain-containing protein</fullName>
    </recommendedName>
</protein>
<keyword evidence="1" id="KW-0732">Signal</keyword>
<gene>
    <name evidence="3" type="ORF">ENJ10_09485</name>
</gene>
<dbReference type="EMBL" id="DRLD01000260">
    <property type="protein sequence ID" value="HED10907.1"/>
    <property type="molecule type" value="Genomic_DNA"/>
</dbReference>
<comment type="caution">
    <text evidence="3">The sequence shown here is derived from an EMBL/GenBank/DDBJ whole genome shotgun (WGS) entry which is preliminary data.</text>
</comment>
<dbReference type="InterPro" id="IPR010177">
    <property type="entry name" value="Paired_CXXCH_1"/>
</dbReference>
<evidence type="ECO:0000256" key="1">
    <source>
        <dbReference type="ARBA" id="ARBA00022729"/>
    </source>
</evidence>
<organism evidence="3">
    <name type="scientific">Caldithrix abyssi</name>
    <dbReference type="NCBI Taxonomy" id="187145"/>
    <lineage>
        <taxon>Bacteria</taxon>
        <taxon>Pseudomonadati</taxon>
        <taxon>Calditrichota</taxon>
        <taxon>Calditrichia</taxon>
        <taxon>Calditrichales</taxon>
        <taxon>Calditrichaceae</taxon>
        <taxon>Caldithrix</taxon>
    </lineage>
</organism>
<dbReference type="SUPFAM" id="SSF48695">
    <property type="entry name" value="Multiheme cytochromes"/>
    <property type="match status" value="2"/>
</dbReference>
<dbReference type="AlphaFoldDB" id="A0A7V1PVT7"/>
<feature type="domain" description="Doubled CXXCH motif" evidence="2">
    <location>
        <begin position="442"/>
        <end position="493"/>
    </location>
</feature>
<dbReference type="Proteomes" id="UP000886005">
    <property type="component" value="Unassembled WGS sequence"/>
</dbReference>
<evidence type="ECO:0000259" key="2">
    <source>
        <dbReference type="Pfam" id="PF09699"/>
    </source>
</evidence>
<dbReference type="InterPro" id="IPR036280">
    <property type="entry name" value="Multihaem_cyt_sf"/>
</dbReference>
<dbReference type="Gene3D" id="1.10.1130.10">
    <property type="entry name" value="Flavocytochrome C3, Chain A"/>
    <property type="match status" value="3"/>
</dbReference>
<reference evidence="3" key="1">
    <citation type="journal article" date="2020" name="mSystems">
        <title>Genome- and Community-Level Interaction Insights into Carbon Utilization and Element Cycling Functions of Hydrothermarchaeota in Hydrothermal Sediment.</title>
        <authorList>
            <person name="Zhou Z."/>
            <person name="Liu Y."/>
            <person name="Xu W."/>
            <person name="Pan J."/>
            <person name="Luo Z.H."/>
            <person name="Li M."/>
        </authorList>
    </citation>
    <scope>NUCLEOTIDE SEQUENCE [LARGE SCALE GENOMIC DNA]</scope>
    <source>
        <strain evidence="3">HyVt-456</strain>
    </source>
</reference>
<accession>A0A7V1PVT7</accession>
<sequence>MWPTVLINEFKSLTLGKREKMRSKFLFCAVCLLFWPLWSWGQSIVNTEHNLSVSGPGSTKATTESEVCIFCHTPHNSSPQAPLWNRKDPGQTYTLYSSSTIQAVPGQPDGSSILCLSCHDGTVALGDVLSRASVIEFNNGVTTMPAGPAHIGTNLSDDHPVSFVYDNSLAAADGELADPANLNAEVRLENGKVQCTSCHDAHKDIYGDFLVASAQYSTLCGYCHQKTDWSSSAHNTSPATWNGSGSDPWFHTDFNSVSENACENCHNPHTAEGAERLTNYLVEESNCLNCHNGNVASGNIESALSKPYTHDVYSYDQIHDDAESKQVQTMHVECVDCHNPHKANSTAASAPNAGGPVLGARGIDTNGNPVENVQYEYELCYRCHAGSAGSPGSAITRQIEQNNTRLEFDLNNPSYHPVEGVGRNANVPSLITPYTENSVIYCTDCHASNDATDPAGPHGSIYPYILKFNYETADYTKESYQNYELCYQCHDRNAIINDTSTKFGKDVHRKHIVGEDAPCSTCHDPHGISSNQGTSQNNTHLINFNTSVVSSVQMGRLEFVDEGDFAGKCYLRCHGRVHKPKSYK</sequence>
<dbReference type="Pfam" id="PF09699">
    <property type="entry name" value="Paired_CXXCH_1"/>
    <property type="match status" value="2"/>
</dbReference>
<dbReference type="GO" id="GO:0016491">
    <property type="term" value="F:oxidoreductase activity"/>
    <property type="evidence" value="ECO:0007669"/>
    <property type="project" value="TreeGrafter"/>
</dbReference>
<dbReference type="PANTHER" id="PTHR35038:SF6">
    <property type="entry name" value="SURFACE LOCALIZED DECAHEME CYTOCHROME C LIPOPROTEIN"/>
    <property type="match status" value="1"/>
</dbReference>
<name>A0A7V1PVT7_CALAY</name>
<evidence type="ECO:0000313" key="3">
    <source>
        <dbReference type="EMBL" id="HED10907.1"/>
    </source>
</evidence>